<feature type="region of interest" description="Disordered" evidence="3">
    <location>
        <begin position="119"/>
        <end position="154"/>
    </location>
</feature>
<evidence type="ECO:0000256" key="3">
    <source>
        <dbReference type="SAM" id="MobiDB-lite"/>
    </source>
</evidence>
<name>W4GK45_APHAT</name>
<feature type="domain" description="Mediator complex subunit 15 KIX" evidence="4">
    <location>
        <begin position="4"/>
        <end position="72"/>
    </location>
</feature>
<feature type="compositionally biased region" description="Low complexity" evidence="3">
    <location>
        <begin position="138"/>
        <end position="150"/>
    </location>
</feature>
<evidence type="ECO:0000256" key="1">
    <source>
        <dbReference type="ARBA" id="ARBA00004123"/>
    </source>
</evidence>
<evidence type="ECO:0000313" key="5">
    <source>
        <dbReference type="EMBL" id="ETV79716.1"/>
    </source>
</evidence>
<dbReference type="GO" id="GO:0003712">
    <property type="term" value="F:transcription coregulator activity"/>
    <property type="evidence" value="ECO:0007669"/>
    <property type="project" value="InterPro"/>
</dbReference>
<keyword evidence="2" id="KW-0539">Nucleus</keyword>
<dbReference type="RefSeq" id="XP_009830652.1">
    <property type="nucleotide sequence ID" value="XM_009832350.1"/>
</dbReference>
<dbReference type="Pfam" id="PF16987">
    <property type="entry name" value="KIX_2"/>
    <property type="match status" value="1"/>
</dbReference>
<dbReference type="EMBL" id="KI913127">
    <property type="protein sequence ID" value="ETV79716.1"/>
    <property type="molecule type" value="Genomic_DNA"/>
</dbReference>
<accession>W4GK45</accession>
<reference evidence="5" key="1">
    <citation type="submission" date="2013-12" db="EMBL/GenBank/DDBJ databases">
        <title>The Genome Sequence of Aphanomyces astaci APO3.</title>
        <authorList>
            <consortium name="The Broad Institute Genomics Platform"/>
            <person name="Russ C."/>
            <person name="Tyler B."/>
            <person name="van West P."/>
            <person name="Dieguez-Uribeondo J."/>
            <person name="Young S.K."/>
            <person name="Zeng Q."/>
            <person name="Gargeya S."/>
            <person name="Fitzgerald M."/>
            <person name="Abouelleil A."/>
            <person name="Alvarado L."/>
            <person name="Chapman S.B."/>
            <person name="Gainer-Dewar J."/>
            <person name="Goldberg J."/>
            <person name="Griggs A."/>
            <person name="Gujja S."/>
            <person name="Hansen M."/>
            <person name="Howarth C."/>
            <person name="Imamovic A."/>
            <person name="Ireland A."/>
            <person name="Larimer J."/>
            <person name="McCowan C."/>
            <person name="Murphy C."/>
            <person name="Pearson M."/>
            <person name="Poon T.W."/>
            <person name="Priest M."/>
            <person name="Roberts A."/>
            <person name="Saif S."/>
            <person name="Shea T."/>
            <person name="Sykes S."/>
            <person name="Wortman J."/>
            <person name="Nusbaum C."/>
            <person name="Birren B."/>
        </authorList>
    </citation>
    <scope>NUCLEOTIDE SEQUENCE [LARGE SCALE GENOMIC DNA]</scope>
    <source>
        <strain evidence="5">APO3</strain>
    </source>
</reference>
<dbReference type="GeneID" id="20808950"/>
<comment type="subcellular location">
    <subcellularLocation>
        <location evidence="1">Nucleus</location>
    </subcellularLocation>
</comment>
<evidence type="ECO:0000256" key="2">
    <source>
        <dbReference type="ARBA" id="ARBA00023242"/>
    </source>
</evidence>
<organism evidence="5">
    <name type="scientific">Aphanomyces astaci</name>
    <name type="common">Crayfish plague agent</name>
    <dbReference type="NCBI Taxonomy" id="112090"/>
    <lineage>
        <taxon>Eukaryota</taxon>
        <taxon>Sar</taxon>
        <taxon>Stramenopiles</taxon>
        <taxon>Oomycota</taxon>
        <taxon>Saprolegniomycetes</taxon>
        <taxon>Saprolegniales</taxon>
        <taxon>Verrucalvaceae</taxon>
        <taxon>Aphanomyces</taxon>
    </lineage>
</organism>
<sequence>MVASWREEVSAQSRHAVINEMCSQLLRLHRGDKEQLQQTVMKYERAVWTKSADKEAYLKTLKAKMLTFKQQPTPNDATPVSPMVMLPANGDMSVPASPQVKQMETTTLMDVDIIPFSDQLQQQQQSSSSPPQPPTNLMQQQESSTMTSSTLHEQYQHRRVELIKSQYNETHQCCQSQLVQQTQLSASHVQQNTPMAARQLQMTMLQLQHDMARNNLMQHHMNQQNNLIQHHYQQLLALANQEISI</sequence>
<evidence type="ECO:0000259" key="4">
    <source>
        <dbReference type="Pfam" id="PF16987"/>
    </source>
</evidence>
<protein>
    <recommendedName>
        <fullName evidence="4">Mediator complex subunit 15 KIX domain-containing protein</fullName>
    </recommendedName>
</protein>
<dbReference type="InterPro" id="IPR036546">
    <property type="entry name" value="MED15_KIX"/>
</dbReference>
<dbReference type="OrthoDB" id="77637at2759"/>
<dbReference type="GO" id="GO:0005634">
    <property type="term" value="C:nucleus"/>
    <property type="evidence" value="ECO:0007669"/>
    <property type="project" value="UniProtKB-SubCell"/>
</dbReference>
<gene>
    <name evidence="5" type="ORF">H257_06954</name>
</gene>
<dbReference type="Gene3D" id="1.10.246.20">
    <property type="entry name" value="Coactivator CBP, KIX domain"/>
    <property type="match status" value="1"/>
</dbReference>
<dbReference type="AlphaFoldDB" id="W4GK45"/>
<proteinExistence type="predicted"/>
<dbReference type="InterPro" id="IPR036529">
    <property type="entry name" value="KIX_dom_sf"/>
</dbReference>
<dbReference type="GO" id="GO:0006355">
    <property type="term" value="P:regulation of DNA-templated transcription"/>
    <property type="evidence" value="ECO:0007669"/>
    <property type="project" value="InterPro"/>
</dbReference>
<dbReference type="VEuPathDB" id="FungiDB:H257_06954"/>